<dbReference type="GO" id="GO:0016020">
    <property type="term" value="C:membrane"/>
    <property type="evidence" value="ECO:0007669"/>
    <property type="project" value="UniProtKB-SubCell"/>
</dbReference>
<name>Q4T5A4_TETNG</name>
<reference evidence="14" key="2">
    <citation type="submission" date="2004-02" db="EMBL/GenBank/DDBJ databases">
        <authorList>
            <consortium name="Genoscope"/>
            <consortium name="Whitehead Institute Centre for Genome Research"/>
        </authorList>
    </citation>
    <scope>NUCLEOTIDE SEQUENCE</scope>
</reference>
<dbReference type="Pfam" id="PF02210">
    <property type="entry name" value="Laminin_G_2"/>
    <property type="match status" value="4"/>
</dbReference>
<evidence type="ECO:0000259" key="12">
    <source>
        <dbReference type="PROSITE" id="PS50025"/>
    </source>
</evidence>
<dbReference type="AlphaFoldDB" id="Q4T5A4"/>
<dbReference type="InterPro" id="IPR013320">
    <property type="entry name" value="ConA-like_dom_sf"/>
</dbReference>
<feature type="domain" description="Laminin G" evidence="12">
    <location>
        <begin position="709"/>
        <end position="1028"/>
    </location>
</feature>
<evidence type="ECO:0000256" key="10">
    <source>
        <dbReference type="ARBA" id="ARBA00054347"/>
    </source>
</evidence>
<dbReference type="FunFam" id="2.60.120.200:FF:000007">
    <property type="entry name" value="neurexin-1 isoform X1"/>
    <property type="match status" value="1"/>
</dbReference>
<evidence type="ECO:0000256" key="9">
    <source>
        <dbReference type="ARBA" id="ARBA00023157"/>
    </source>
</evidence>
<evidence type="ECO:0000259" key="13">
    <source>
        <dbReference type="PROSITE" id="PS50026"/>
    </source>
</evidence>
<evidence type="ECO:0000256" key="5">
    <source>
        <dbReference type="ARBA" id="ARBA00022729"/>
    </source>
</evidence>
<dbReference type="FunFam" id="2.60.120.200:FF:000005">
    <property type="entry name" value="neurexin-1 isoform X1"/>
    <property type="match status" value="1"/>
</dbReference>
<dbReference type="Gene3D" id="2.60.120.200">
    <property type="match status" value="6"/>
</dbReference>
<protein>
    <submittedName>
        <fullName evidence="14">(spotted green pufferfish) hypothetical protein</fullName>
    </submittedName>
</protein>
<organism evidence="14">
    <name type="scientific">Tetraodon nigroviridis</name>
    <name type="common">Spotted green pufferfish</name>
    <name type="synonym">Chelonodon nigroviridis</name>
    <dbReference type="NCBI Taxonomy" id="99883"/>
    <lineage>
        <taxon>Eukaryota</taxon>
        <taxon>Metazoa</taxon>
        <taxon>Chordata</taxon>
        <taxon>Craniata</taxon>
        <taxon>Vertebrata</taxon>
        <taxon>Euteleostomi</taxon>
        <taxon>Actinopterygii</taxon>
        <taxon>Neopterygii</taxon>
        <taxon>Teleostei</taxon>
        <taxon>Neoteleostei</taxon>
        <taxon>Acanthomorphata</taxon>
        <taxon>Eupercaria</taxon>
        <taxon>Tetraodontiformes</taxon>
        <taxon>Tetradontoidea</taxon>
        <taxon>Tetraodontidae</taxon>
        <taxon>Tetraodon</taxon>
    </lineage>
</organism>
<dbReference type="PROSITE" id="PS50025">
    <property type="entry name" value="LAM_G_DOMAIN"/>
    <property type="match status" value="3"/>
</dbReference>
<comment type="function">
    <text evidence="10">Neuronal cell surface protein that may be involved in cell recognition and cell adhesion.</text>
</comment>
<feature type="domain" description="EGF-like" evidence="13">
    <location>
        <begin position="177"/>
        <end position="214"/>
    </location>
</feature>
<feature type="non-terminal residue" evidence="14">
    <location>
        <position position="1"/>
    </location>
</feature>
<dbReference type="OrthoDB" id="5989513at2759"/>
<gene>
    <name evidence="14" type="ORF">GSTENG00006916001</name>
</gene>
<sequence length="1088" mass="121236">LSTCLGLEFLGTPGQWARYLRWDASTRGDLSFQFKTEVSEALLLYFDDGGYCDFLQLSVSEGRLQLRFSIDCAETTIVSNRRVDDGSWHFAALSRYNQRTVLALDGQAKADEVRPQRLFMKIVSDLFLGGVPQDIRNGALTLPTVRNMQPFRGTVTDLKYGVSQPQFLGSLKVLLESEGWCTKNLCENGGTCLVVDGEPVCDCSKTEYKGRFCNEEVNNYIPGLAHMMAEQGRATFEMRQLSQQAEEAEIRRRGREVDAVVSNSLSKKRSVWGSVFVLLFLGYVCLPPLVVGLCIRLIACVTSSCCKYRQYLLWSTCFFKHLTPASCQSHSSQLRLQKGSWLGNLERLVRISSASFLTPFFQVTISVDGILTTTGYTQEDYTMLGSDDFFYVGGSPSTADLPGSPVSNNFMGCLKESIAAWRVDGVVEGSVVYKNNDIRLELSRLARIVDPKMKIQGEVSYKCENVPTLDPISFETPEAYISLPKWNTKRMGSISFDFRTTEPNGLILFTHGKPQERKDAARSQKNTKVDFFAVELLDGSLYLLLDMGSGTIKVKATQTKVNDGAWYHVDIQRDGRSGTISVNSRRTPFTASGESEILDLEGDMYLGGLPTDRTNLILPTELWTAMLNYGYVGCVRDLFIDGRSKDIRQIAEAQNGAGIKPSCNKQPGKQCESYPCKNRGVCKEGWNRFICDCTGTGYWSRTCEREASILSYDGSMYMKVVMPTIMHTEAEDVSLRFRSQRAYGLLMATTSRDSADTLRIELDGGRVKLMVNLDCIRINCNTSKGPETLYAGLKLNDNEWHTVRVVRRGKTYKLTVDDDVAEGQMVGDHTRLEFHNIETGTMTERRFVSSIPSSFIGHLQSLRFNGMLYIDLCKNGDIDYCELNARFGIRSIIADPVTFKTKSSYLSLATLQAYTSMHLFFQFKTTSPDGFIIFNSGDGNDFIAVELVKGRGPDVGYYPPANLGTSAWYPAGHLFIAGLGPGMYGNLPKLVASREGFQGCLASVDLNGRLPDLLSDALFRSGQIERGCEGPSTTCQEDSCANMGICIQQWENYTCDCSMTSYTGTQCNDLRPKRLWSPSREATPNTPH</sequence>
<dbReference type="PANTHER" id="PTHR15036:SF57">
    <property type="entry name" value="NEUREXIN-3"/>
    <property type="match status" value="1"/>
</dbReference>
<comment type="similarity">
    <text evidence="2">Belongs to the neurexin family.</text>
</comment>
<keyword evidence="9" id="KW-1015">Disulfide bond</keyword>
<dbReference type="SUPFAM" id="SSF49899">
    <property type="entry name" value="Concanavalin A-like lectins/glucanases"/>
    <property type="match status" value="5"/>
</dbReference>
<evidence type="ECO:0000256" key="3">
    <source>
        <dbReference type="ARBA" id="ARBA00022536"/>
    </source>
</evidence>
<comment type="caution">
    <text evidence="11">Lacks conserved residue(s) required for the propagation of feature annotation.</text>
</comment>
<dbReference type="CDD" id="cd00054">
    <property type="entry name" value="EGF_CA"/>
    <property type="match status" value="1"/>
</dbReference>
<dbReference type="InterPro" id="IPR000742">
    <property type="entry name" value="EGF"/>
</dbReference>
<evidence type="ECO:0000256" key="4">
    <source>
        <dbReference type="ARBA" id="ARBA00022692"/>
    </source>
</evidence>
<evidence type="ECO:0000256" key="2">
    <source>
        <dbReference type="ARBA" id="ARBA00010241"/>
    </source>
</evidence>
<evidence type="ECO:0000313" key="14">
    <source>
        <dbReference type="EMBL" id="CAF91928.1"/>
    </source>
</evidence>
<evidence type="ECO:0000256" key="8">
    <source>
        <dbReference type="ARBA" id="ARBA00023136"/>
    </source>
</evidence>
<keyword evidence="7" id="KW-1133">Transmembrane helix</keyword>
<keyword evidence="5" id="KW-0732">Signal</keyword>
<dbReference type="CDD" id="cd00110">
    <property type="entry name" value="LamG"/>
    <property type="match status" value="5"/>
</dbReference>
<dbReference type="KEGG" id="tng:GSTEN00006916G001"/>
<keyword evidence="4" id="KW-0812">Transmembrane</keyword>
<evidence type="ECO:0000256" key="1">
    <source>
        <dbReference type="ARBA" id="ARBA00004479"/>
    </source>
</evidence>
<dbReference type="SUPFAM" id="SSF57196">
    <property type="entry name" value="EGF/Laminin"/>
    <property type="match status" value="2"/>
</dbReference>
<dbReference type="Gene3D" id="2.10.25.10">
    <property type="entry name" value="Laminin"/>
    <property type="match status" value="3"/>
</dbReference>
<dbReference type="SMART" id="SM00282">
    <property type="entry name" value="LamG"/>
    <property type="match status" value="4"/>
</dbReference>
<dbReference type="PROSITE" id="PS50026">
    <property type="entry name" value="EGF_3"/>
    <property type="match status" value="3"/>
</dbReference>
<dbReference type="InterPro" id="IPR001791">
    <property type="entry name" value="Laminin_G"/>
</dbReference>
<keyword evidence="3 11" id="KW-0245">EGF-like domain</keyword>
<reference evidence="14" key="1">
    <citation type="journal article" date="2004" name="Nature">
        <title>Genome duplication in the teleost fish Tetraodon nigroviridis reveals the early vertebrate proto-karyotype.</title>
        <authorList>
            <person name="Jaillon O."/>
            <person name="Aury J.-M."/>
            <person name="Brunet F."/>
            <person name="Petit J.-L."/>
            <person name="Stange-Thomann N."/>
            <person name="Mauceli E."/>
            <person name="Bouneau L."/>
            <person name="Fischer C."/>
            <person name="Ozouf-Costaz C."/>
            <person name="Bernot A."/>
            <person name="Nicaud S."/>
            <person name="Jaffe D."/>
            <person name="Fisher S."/>
            <person name="Lutfalla G."/>
            <person name="Dossat C."/>
            <person name="Segurens B."/>
            <person name="Dasilva C."/>
            <person name="Salanoubat M."/>
            <person name="Levy M."/>
            <person name="Boudet N."/>
            <person name="Castellano S."/>
            <person name="Anthouard V."/>
            <person name="Jubin C."/>
            <person name="Castelli V."/>
            <person name="Katinka M."/>
            <person name="Vacherie B."/>
            <person name="Biemont C."/>
            <person name="Skalli Z."/>
            <person name="Cattolico L."/>
            <person name="Poulain J."/>
            <person name="De Berardinis V."/>
            <person name="Cruaud C."/>
            <person name="Duprat S."/>
            <person name="Brottier P."/>
            <person name="Coutanceau J.-P."/>
            <person name="Gouzy J."/>
            <person name="Parra G."/>
            <person name="Lardier G."/>
            <person name="Chapple C."/>
            <person name="McKernan K.J."/>
            <person name="McEwan P."/>
            <person name="Bosak S."/>
            <person name="Kellis M."/>
            <person name="Volff J.-N."/>
            <person name="Guigo R."/>
            <person name="Zody M.C."/>
            <person name="Mesirov J."/>
            <person name="Lindblad-Toh K."/>
            <person name="Birren B."/>
            <person name="Nusbaum C."/>
            <person name="Kahn D."/>
            <person name="Robinson-Rechavi M."/>
            <person name="Laudet V."/>
            <person name="Schachter V."/>
            <person name="Quetier F."/>
            <person name="Saurin W."/>
            <person name="Scarpelli C."/>
            <person name="Wincker P."/>
            <person name="Lander E.S."/>
            <person name="Weissenbach J."/>
            <person name="Roest Crollius H."/>
        </authorList>
    </citation>
    <scope>NUCLEOTIDE SEQUENCE [LARGE SCALE GENOMIC DNA]</scope>
</reference>
<evidence type="ECO:0000256" key="11">
    <source>
        <dbReference type="PROSITE-ProRule" id="PRU00076"/>
    </source>
</evidence>
<dbReference type="FunFam" id="2.10.25.10:FF:000029">
    <property type="entry name" value="neurexin-1 isoform X1"/>
    <property type="match status" value="1"/>
</dbReference>
<accession>Q4T5A4</accession>
<keyword evidence="6" id="KW-0677">Repeat</keyword>
<feature type="domain" description="EGF-like" evidence="13">
    <location>
        <begin position="667"/>
        <end position="704"/>
    </location>
</feature>
<comment type="caution">
    <text evidence="14">The sequence shown here is derived from an EMBL/GenBank/DDBJ whole genome shotgun (WGS) entry which is preliminary data.</text>
</comment>
<proteinExistence type="inferred from homology"/>
<keyword evidence="8" id="KW-0472">Membrane</keyword>
<dbReference type="PANTHER" id="PTHR15036">
    <property type="entry name" value="PIKACHURIN-LIKE PROTEIN"/>
    <property type="match status" value="1"/>
</dbReference>
<dbReference type="FunFam" id="2.10.25.10:FF:000015">
    <property type="entry name" value="neurexin-1 isoform X1"/>
    <property type="match status" value="1"/>
</dbReference>
<evidence type="ECO:0000256" key="6">
    <source>
        <dbReference type="ARBA" id="ARBA00022737"/>
    </source>
</evidence>
<feature type="domain" description="Laminin G" evidence="12">
    <location>
        <begin position="1"/>
        <end position="181"/>
    </location>
</feature>
<feature type="domain" description="EGF-like" evidence="13">
    <location>
        <begin position="1031"/>
        <end position="1068"/>
    </location>
</feature>
<feature type="domain" description="Laminin G" evidence="12">
    <location>
        <begin position="470"/>
        <end position="663"/>
    </location>
</feature>
<dbReference type="EMBL" id="CAAE01009344">
    <property type="protein sequence ID" value="CAF91928.1"/>
    <property type="molecule type" value="Genomic_DNA"/>
</dbReference>
<comment type="subcellular location">
    <subcellularLocation>
        <location evidence="1">Membrane</location>
        <topology evidence="1">Single-pass type I membrane protein</topology>
    </subcellularLocation>
</comment>
<dbReference type="SMART" id="SM00181">
    <property type="entry name" value="EGF"/>
    <property type="match status" value="3"/>
</dbReference>
<dbReference type="InterPro" id="IPR050372">
    <property type="entry name" value="Neurexin-related_CASP"/>
</dbReference>
<evidence type="ECO:0000256" key="7">
    <source>
        <dbReference type="ARBA" id="ARBA00022989"/>
    </source>
</evidence>